<sequence length="152" mass="16815">MHMLQIIPATICTPGCPCNPNSPLRCNSDCAFDNQEFESDEAKMTRQGLTFLNKEKELGRLHGKGDLLCVNFPPKGQVKKFGGHLDGFILHNGKLMSLKELLDTAKSGHTFKNNFKRPYGSHQSNAIYDVNNGEDFNNEREGGWGSLGGSWG</sequence>
<dbReference type="Proteomes" id="UP001497472">
    <property type="component" value="Unassembled WGS sequence"/>
</dbReference>
<proteinExistence type="predicted"/>
<name>A0AAV1J2E6_9NEOP</name>
<dbReference type="AlphaFoldDB" id="A0AAV1J2E6"/>
<comment type="caution">
    <text evidence="1">The sequence shown here is derived from an EMBL/GenBank/DDBJ whole genome shotgun (WGS) entry which is preliminary data.</text>
</comment>
<accession>A0AAV1J2E6</accession>
<gene>
    <name evidence="1" type="ORF">LNINA_LOCUS2443</name>
</gene>
<reference evidence="1 2" key="1">
    <citation type="submission" date="2023-11" db="EMBL/GenBank/DDBJ databases">
        <authorList>
            <person name="Okamura Y."/>
        </authorList>
    </citation>
    <scope>NUCLEOTIDE SEQUENCE [LARGE SCALE GENOMIC DNA]</scope>
</reference>
<protein>
    <submittedName>
        <fullName evidence="1">Uncharacterized protein</fullName>
    </submittedName>
</protein>
<organism evidence="1 2">
    <name type="scientific">Leptosia nina</name>
    <dbReference type="NCBI Taxonomy" id="320188"/>
    <lineage>
        <taxon>Eukaryota</taxon>
        <taxon>Metazoa</taxon>
        <taxon>Ecdysozoa</taxon>
        <taxon>Arthropoda</taxon>
        <taxon>Hexapoda</taxon>
        <taxon>Insecta</taxon>
        <taxon>Pterygota</taxon>
        <taxon>Neoptera</taxon>
        <taxon>Endopterygota</taxon>
        <taxon>Lepidoptera</taxon>
        <taxon>Glossata</taxon>
        <taxon>Ditrysia</taxon>
        <taxon>Papilionoidea</taxon>
        <taxon>Pieridae</taxon>
        <taxon>Pierinae</taxon>
        <taxon>Leptosia</taxon>
    </lineage>
</organism>
<keyword evidence="2" id="KW-1185">Reference proteome</keyword>
<evidence type="ECO:0000313" key="2">
    <source>
        <dbReference type="Proteomes" id="UP001497472"/>
    </source>
</evidence>
<evidence type="ECO:0000313" key="1">
    <source>
        <dbReference type="EMBL" id="CAK1542556.1"/>
    </source>
</evidence>
<dbReference type="EMBL" id="CAVLEF010000003">
    <property type="protein sequence ID" value="CAK1542556.1"/>
    <property type="molecule type" value="Genomic_DNA"/>
</dbReference>